<feature type="compositionally biased region" description="Low complexity" evidence="7">
    <location>
        <begin position="207"/>
        <end position="226"/>
    </location>
</feature>
<dbReference type="GO" id="GO:0031297">
    <property type="term" value="P:replication fork processing"/>
    <property type="evidence" value="ECO:0007669"/>
    <property type="project" value="TreeGrafter"/>
</dbReference>
<dbReference type="GO" id="GO:0016787">
    <property type="term" value="F:hydrolase activity"/>
    <property type="evidence" value="ECO:0007669"/>
    <property type="project" value="UniProtKB-KW"/>
</dbReference>
<dbReference type="PROSITE" id="PS51194">
    <property type="entry name" value="HELICASE_CTER"/>
    <property type="match status" value="1"/>
</dbReference>
<dbReference type="Pfam" id="PF00271">
    <property type="entry name" value="Helicase_C"/>
    <property type="match status" value="1"/>
</dbReference>
<organism evidence="9 10">
    <name type="scientific">Chrysochromulina tobinii</name>
    <dbReference type="NCBI Taxonomy" id="1460289"/>
    <lineage>
        <taxon>Eukaryota</taxon>
        <taxon>Haptista</taxon>
        <taxon>Haptophyta</taxon>
        <taxon>Prymnesiophyceae</taxon>
        <taxon>Prymnesiales</taxon>
        <taxon>Chrysochromulinaceae</taxon>
        <taxon>Chrysochromulina</taxon>
    </lineage>
</organism>
<comment type="subcellular location">
    <subcellularLocation>
        <location evidence="1">Membrane</location>
        <topology evidence="1">Multi-pass membrane protein</topology>
    </subcellularLocation>
</comment>
<evidence type="ECO:0000256" key="2">
    <source>
        <dbReference type="ARBA" id="ARBA00022692"/>
    </source>
</evidence>
<evidence type="ECO:0000313" key="9">
    <source>
        <dbReference type="EMBL" id="KOO21504.1"/>
    </source>
</evidence>
<evidence type="ECO:0000256" key="6">
    <source>
        <dbReference type="RuleBase" id="RU000488"/>
    </source>
</evidence>
<comment type="similarity">
    <text evidence="6">Belongs to the mitochondrial carrier (TC 2.A.29) family.</text>
</comment>
<dbReference type="EMBL" id="JWZX01003358">
    <property type="protein sequence ID" value="KOO21504.1"/>
    <property type="molecule type" value="Genomic_DNA"/>
</dbReference>
<dbReference type="PROSITE" id="PS50920">
    <property type="entry name" value="SOLCAR"/>
    <property type="match status" value="1"/>
</dbReference>
<dbReference type="SMART" id="SM00490">
    <property type="entry name" value="HELICc"/>
    <property type="match status" value="1"/>
</dbReference>
<dbReference type="InterPro" id="IPR001650">
    <property type="entry name" value="Helicase_C-like"/>
</dbReference>
<dbReference type="Proteomes" id="UP000037460">
    <property type="component" value="Unassembled WGS sequence"/>
</dbReference>
<dbReference type="InterPro" id="IPR023395">
    <property type="entry name" value="MCP_dom_sf"/>
</dbReference>
<dbReference type="SUPFAM" id="SSF103506">
    <property type="entry name" value="Mitochondrial carrier"/>
    <property type="match status" value="1"/>
</dbReference>
<evidence type="ECO:0000259" key="8">
    <source>
        <dbReference type="PROSITE" id="PS51194"/>
    </source>
</evidence>
<feature type="repeat" description="Solcar" evidence="5">
    <location>
        <begin position="419"/>
        <end position="526"/>
    </location>
</feature>
<evidence type="ECO:0000256" key="7">
    <source>
        <dbReference type="SAM" id="MobiDB-lite"/>
    </source>
</evidence>
<dbReference type="InterPro" id="IPR027417">
    <property type="entry name" value="P-loop_NTPase"/>
</dbReference>
<evidence type="ECO:0000256" key="4">
    <source>
        <dbReference type="ARBA" id="ARBA00023136"/>
    </source>
</evidence>
<dbReference type="AlphaFoldDB" id="A0A0M0J4H8"/>
<gene>
    <name evidence="9" type="ORF">Ctob_002066</name>
</gene>
<dbReference type="GO" id="GO:0043596">
    <property type="term" value="C:nuclear replication fork"/>
    <property type="evidence" value="ECO:0007669"/>
    <property type="project" value="TreeGrafter"/>
</dbReference>
<keyword evidence="10" id="KW-1185">Reference proteome</keyword>
<keyword evidence="3" id="KW-0378">Hydrolase</keyword>
<comment type="caution">
    <text evidence="9">The sequence shown here is derived from an EMBL/GenBank/DDBJ whole genome shotgun (WGS) entry which is preliminary data.</text>
</comment>
<accession>A0A0M0J4H8</accession>
<keyword evidence="2 5" id="KW-0812">Transmembrane</keyword>
<dbReference type="SUPFAM" id="SSF52540">
    <property type="entry name" value="P-loop containing nucleoside triphosphate hydrolases"/>
    <property type="match status" value="1"/>
</dbReference>
<dbReference type="GO" id="GO:0016020">
    <property type="term" value="C:membrane"/>
    <property type="evidence" value="ECO:0007669"/>
    <property type="project" value="UniProtKB-SubCell"/>
</dbReference>
<dbReference type="InterPro" id="IPR049730">
    <property type="entry name" value="SNF2/RAD54-like_C"/>
</dbReference>
<dbReference type="Pfam" id="PF00153">
    <property type="entry name" value="Mito_carr"/>
    <property type="match status" value="1"/>
</dbReference>
<dbReference type="InterPro" id="IPR018108">
    <property type="entry name" value="MCP_transmembrane"/>
</dbReference>
<dbReference type="Gene3D" id="3.40.50.300">
    <property type="entry name" value="P-loop containing nucleotide triphosphate hydrolases"/>
    <property type="match status" value="1"/>
</dbReference>
<dbReference type="OrthoDB" id="2801544at2759"/>
<proteinExistence type="inferred from homology"/>
<keyword evidence="6" id="KW-0813">Transport</keyword>
<sequence length="580" mass="61806">MSETRDERGKQHLLSQMCVALGSAKAHAAAELVLEMLPSCRDGRLLFFAHHKAMLDAVDAAAASARVRTFRIDGSVPAVERAGLVNSFQALPADTPAIFLLSILAAGQGLTLTGASTAVFGELRWTPGELLQAEDRCHRIGQRSSVNVYYLVAKDTADEAMWAVLQRKVRALGAALDGRVRQRLHVEGEERRIEGASQEDCADEAAAKASPKPAATATAASSSATPMAHTMTPSTTIDLTREFDEAFDEAAGDATASAPAAAAAASRVLGSPSDAIATSAARSSAAGATPAGTDLVEGWFAVSVLTGRVHAFGGDDAPLPAGMGASALPHEILDDDPSSLPLPLQEPSMLAAARRWVLDWEGLSPAQKAVLHDRPPARESPFCSDRCASQFSSAESQASARRQLFERELGVCQLCGFNAHAFYRRLVALPSEQERLQCVMGSPFSTASERLKRMLTAPKEGDFWEADHIVPSDQGGRKYAGLVDATLQTYRSEGIGALWLGFRINIVRTIPQSIVTFTMYEALSTALQRRMRSQHQHEHEHGHMPAGATGAVSGAAAPVVSKPVHVERLSSIHVIARTRS</sequence>
<feature type="domain" description="Helicase C-terminal" evidence="8">
    <location>
        <begin position="32"/>
        <end position="187"/>
    </location>
</feature>
<name>A0A0M0J4H8_9EUKA</name>
<reference evidence="10" key="1">
    <citation type="journal article" date="2015" name="PLoS Genet.">
        <title>Genome Sequence and Transcriptome Analyses of Chrysochromulina tobin: Metabolic Tools for Enhanced Algal Fitness in the Prominent Order Prymnesiales (Haptophyceae).</title>
        <authorList>
            <person name="Hovde B.T."/>
            <person name="Deodato C.R."/>
            <person name="Hunsperger H.M."/>
            <person name="Ryken S.A."/>
            <person name="Yost W."/>
            <person name="Jha R.K."/>
            <person name="Patterson J."/>
            <person name="Monnat R.J. Jr."/>
            <person name="Barlow S.B."/>
            <person name="Starkenburg S.R."/>
            <person name="Cattolico R.A."/>
        </authorList>
    </citation>
    <scope>NUCLEOTIDE SEQUENCE</scope>
    <source>
        <strain evidence="10">CCMP291</strain>
    </source>
</reference>
<evidence type="ECO:0000313" key="10">
    <source>
        <dbReference type="Proteomes" id="UP000037460"/>
    </source>
</evidence>
<evidence type="ECO:0000256" key="3">
    <source>
        <dbReference type="ARBA" id="ARBA00022801"/>
    </source>
</evidence>
<dbReference type="PANTHER" id="PTHR45766">
    <property type="entry name" value="DNA ANNEALING HELICASE AND ENDONUCLEASE ZRANB3 FAMILY MEMBER"/>
    <property type="match status" value="1"/>
</dbReference>
<keyword evidence="4 5" id="KW-0472">Membrane</keyword>
<dbReference type="Gene3D" id="1.50.40.10">
    <property type="entry name" value="Mitochondrial carrier domain"/>
    <property type="match status" value="1"/>
</dbReference>
<protein>
    <submittedName>
        <fullName evidence="9">Zinc finger ran-binding domain-containing protein 3</fullName>
    </submittedName>
</protein>
<dbReference type="GO" id="GO:0006281">
    <property type="term" value="P:DNA repair"/>
    <property type="evidence" value="ECO:0007669"/>
    <property type="project" value="TreeGrafter"/>
</dbReference>
<evidence type="ECO:0000256" key="5">
    <source>
        <dbReference type="PROSITE-ProRule" id="PRU00282"/>
    </source>
</evidence>
<dbReference type="CDD" id="cd18793">
    <property type="entry name" value="SF2_C_SNF"/>
    <property type="match status" value="1"/>
</dbReference>
<dbReference type="PANTHER" id="PTHR45766:SF6">
    <property type="entry name" value="SWI_SNF-RELATED MATRIX-ASSOCIATED ACTIN-DEPENDENT REGULATOR OF CHROMATIN SUBFAMILY A-LIKE PROTEIN 1"/>
    <property type="match status" value="1"/>
</dbReference>
<evidence type="ECO:0000256" key="1">
    <source>
        <dbReference type="ARBA" id="ARBA00004141"/>
    </source>
</evidence>
<feature type="region of interest" description="Disordered" evidence="7">
    <location>
        <begin position="207"/>
        <end position="233"/>
    </location>
</feature>